<name>A0A370X2N5_9GAMM</name>
<dbReference type="InterPro" id="IPR020846">
    <property type="entry name" value="MFS_dom"/>
</dbReference>
<dbReference type="PROSITE" id="PS50850">
    <property type="entry name" value="MFS"/>
    <property type="match status" value="1"/>
</dbReference>
<dbReference type="GO" id="GO:0005886">
    <property type="term" value="C:plasma membrane"/>
    <property type="evidence" value="ECO:0007669"/>
    <property type="project" value="TreeGrafter"/>
</dbReference>
<feature type="transmembrane region" description="Helical" evidence="7">
    <location>
        <begin position="339"/>
        <end position="357"/>
    </location>
</feature>
<dbReference type="InterPro" id="IPR005829">
    <property type="entry name" value="Sugar_transporter_CS"/>
</dbReference>
<evidence type="ECO:0000256" key="4">
    <source>
        <dbReference type="ARBA" id="ARBA00022692"/>
    </source>
</evidence>
<dbReference type="GO" id="GO:0022857">
    <property type="term" value="F:transmembrane transporter activity"/>
    <property type="evidence" value="ECO:0007669"/>
    <property type="project" value="InterPro"/>
</dbReference>
<dbReference type="CDD" id="cd17316">
    <property type="entry name" value="MFS_SV2_like"/>
    <property type="match status" value="1"/>
</dbReference>
<feature type="transmembrane region" description="Helical" evidence="7">
    <location>
        <begin position="164"/>
        <end position="183"/>
    </location>
</feature>
<feature type="transmembrane region" description="Helical" evidence="7">
    <location>
        <begin position="101"/>
        <end position="122"/>
    </location>
</feature>
<sequence>MGSGDGRAVTAEGLAGYAGKRQGSSEGKVLLDDVPLNFFHCKIAGLTFGAHLTEGYAIGTIAYALTPFLNQMQAMNGQLQPLPVVVQSILNLLGIDAGLAAVWNGLIGSSTLMGIFLGSLLFGRLSDRVGRQKIFLLSFVIITVTAFAQFYVQTPLALCLLRVLLGIGMGGDFAVGHAILAEFSPRKHRGLLLGSFSVIWTVGYVAANIIGMEYVQHSSNPDAWRWVLASAGVPALIVLILRMGTPESPRWLFNKGRRAEANAVVEKYFGKKVMLDTSVRDDHHASSGFGRLFRRDLIRRTLFNCVFFVCIVIPYFAIYTFLPTILQLFNLPNDGRADLLLNGLLIAGAVVGIWLTVILPRRVFLISSFAVTAVSLAALSLLPGSLPVALIASFALFTAALSAVSNLVGVYPPECFPTEVRACGVGFAIAFSRLGSAVGVFVLPMTMARYGVQAAMLSLAAVLVIGMVVSILWAPETRHLRLNDCTKT</sequence>
<keyword evidence="4 7" id="KW-0812">Transmembrane</keyword>
<evidence type="ECO:0000256" key="3">
    <source>
        <dbReference type="ARBA" id="ARBA00022448"/>
    </source>
</evidence>
<feature type="transmembrane region" description="Helical" evidence="7">
    <location>
        <begin position="364"/>
        <end position="382"/>
    </location>
</feature>
<dbReference type="Pfam" id="PF00083">
    <property type="entry name" value="Sugar_tr"/>
    <property type="match status" value="1"/>
</dbReference>
<feature type="transmembrane region" description="Helical" evidence="7">
    <location>
        <begin position="301"/>
        <end position="319"/>
    </location>
</feature>
<dbReference type="SUPFAM" id="SSF103473">
    <property type="entry name" value="MFS general substrate transporter"/>
    <property type="match status" value="1"/>
</dbReference>
<evidence type="ECO:0000256" key="1">
    <source>
        <dbReference type="ARBA" id="ARBA00004141"/>
    </source>
</evidence>
<feature type="domain" description="Major facilitator superfamily (MFS) profile" evidence="8">
    <location>
        <begin position="43"/>
        <end position="478"/>
    </location>
</feature>
<feature type="transmembrane region" description="Helical" evidence="7">
    <location>
        <begin position="450"/>
        <end position="474"/>
    </location>
</feature>
<evidence type="ECO:0000256" key="5">
    <source>
        <dbReference type="ARBA" id="ARBA00022989"/>
    </source>
</evidence>
<dbReference type="OrthoDB" id="3252866at2"/>
<feature type="transmembrane region" description="Helical" evidence="7">
    <location>
        <begin position="423"/>
        <end position="444"/>
    </location>
</feature>
<accession>A0A370X2N5</accession>
<dbReference type="Gene3D" id="1.20.1250.20">
    <property type="entry name" value="MFS general substrate transporter like domains"/>
    <property type="match status" value="1"/>
</dbReference>
<evidence type="ECO:0000259" key="8">
    <source>
        <dbReference type="PROSITE" id="PS50850"/>
    </source>
</evidence>
<dbReference type="EMBL" id="QRBF01000005">
    <property type="protein sequence ID" value="RDS82659.1"/>
    <property type="molecule type" value="Genomic_DNA"/>
</dbReference>
<evidence type="ECO:0000256" key="7">
    <source>
        <dbReference type="SAM" id="Phobius"/>
    </source>
</evidence>
<keyword evidence="3" id="KW-0813">Transport</keyword>
<organism evidence="9 10">
    <name type="scientific">Dyella psychrodurans</name>
    <dbReference type="NCBI Taxonomy" id="1927960"/>
    <lineage>
        <taxon>Bacteria</taxon>
        <taxon>Pseudomonadati</taxon>
        <taxon>Pseudomonadota</taxon>
        <taxon>Gammaproteobacteria</taxon>
        <taxon>Lysobacterales</taxon>
        <taxon>Rhodanobacteraceae</taxon>
        <taxon>Dyella</taxon>
    </lineage>
</organism>
<dbReference type="Proteomes" id="UP000255334">
    <property type="component" value="Unassembled WGS sequence"/>
</dbReference>
<comment type="caution">
    <text evidence="9">The sequence shown here is derived from an EMBL/GenBank/DDBJ whole genome shotgun (WGS) entry which is preliminary data.</text>
</comment>
<dbReference type="PANTHER" id="PTHR23511">
    <property type="entry name" value="SYNAPTIC VESICLE GLYCOPROTEIN 2"/>
    <property type="match status" value="1"/>
</dbReference>
<feature type="transmembrane region" description="Helical" evidence="7">
    <location>
        <begin position="388"/>
        <end position="411"/>
    </location>
</feature>
<feature type="transmembrane region" description="Helical" evidence="7">
    <location>
        <begin position="223"/>
        <end position="241"/>
    </location>
</feature>
<comment type="subcellular location">
    <subcellularLocation>
        <location evidence="1">Membrane</location>
        <topology evidence="1">Multi-pass membrane protein</topology>
    </subcellularLocation>
</comment>
<feature type="transmembrane region" description="Helical" evidence="7">
    <location>
        <begin position="190"/>
        <end position="211"/>
    </location>
</feature>
<proteinExistence type="inferred from homology"/>
<evidence type="ECO:0000256" key="6">
    <source>
        <dbReference type="ARBA" id="ARBA00023136"/>
    </source>
</evidence>
<dbReference type="PANTHER" id="PTHR23511:SF34">
    <property type="entry name" value="SYNAPTIC VESICLE GLYCOPROTEIN 2"/>
    <property type="match status" value="1"/>
</dbReference>
<reference evidence="9 10" key="1">
    <citation type="submission" date="2018-07" db="EMBL/GenBank/DDBJ databases">
        <title>Dyella monticola sp. nov. and Dyella psychrodurans sp. nov. isolated from monsoon evergreen broad-leaved forest soil of Dinghu Mountain, China.</title>
        <authorList>
            <person name="Gao Z."/>
            <person name="Qiu L."/>
        </authorList>
    </citation>
    <scope>NUCLEOTIDE SEQUENCE [LARGE SCALE GENOMIC DNA]</scope>
    <source>
        <strain evidence="9 10">4MSK11</strain>
    </source>
</reference>
<feature type="transmembrane region" description="Helical" evidence="7">
    <location>
        <begin position="134"/>
        <end position="152"/>
    </location>
</feature>
<evidence type="ECO:0000256" key="2">
    <source>
        <dbReference type="ARBA" id="ARBA00010992"/>
    </source>
</evidence>
<dbReference type="InterPro" id="IPR005828">
    <property type="entry name" value="MFS_sugar_transport-like"/>
</dbReference>
<comment type="similarity">
    <text evidence="2">Belongs to the major facilitator superfamily. Sugar transporter (TC 2.A.1.1) family.</text>
</comment>
<dbReference type="PROSITE" id="PS00217">
    <property type="entry name" value="SUGAR_TRANSPORT_2"/>
    <property type="match status" value="1"/>
</dbReference>
<protein>
    <submittedName>
        <fullName evidence="9">MFS transporter</fullName>
    </submittedName>
</protein>
<evidence type="ECO:0000313" key="9">
    <source>
        <dbReference type="EMBL" id="RDS82659.1"/>
    </source>
</evidence>
<keyword evidence="5 7" id="KW-1133">Transmembrane helix</keyword>
<keyword evidence="6 7" id="KW-0472">Membrane</keyword>
<gene>
    <name evidence="9" type="ORF">DWU99_14815</name>
</gene>
<keyword evidence="10" id="KW-1185">Reference proteome</keyword>
<dbReference type="InterPro" id="IPR036259">
    <property type="entry name" value="MFS_trans_sf"/>
</dbReference>
<dbReference type="AlphaFoldDB" id="A0A370X2N5"/>
<evidence type="ECO:0000313" key="10">
    <source>
        <dbReference type="Proteomes" id="UP000255334"/>
    </source>
</evidence>